<dbReference type="InterPro" id="IPR058821">
    <property type="entry name" value="Double_WHD-containing_halo"/>
</dbReference>
<protein>
    <submittedName>
        <fullName evidence="1">Uncharacterized protein</fullName>
    </submittedName>
</protein>
<dbReference type="InParanoid" id="M0MCF0"/>
<proteinExistence type="predicted"/>
<dbReference type="STRING" id="1227455.C449_15667"/>
<dbReference type="Pfam" id="PF25947">
    <property type="entry name" value="WHD_halo_double"/>
    <property type="match status" value="1"/>
</dbReference>
<comment type="caution">
    <text evidence="1">The sequence shown here is derived from an EMBL/GenBank/DDBJ whole genome shotgun (WGS) entry which is preliminary data.</text>
</comment>
<dbReference type="RefSeq" id="WP_006078988.1">
    <property type="nucleotide sequence ID" value="NZ_AOMD01000030.1"/>
</dbReference>
<dbReference type="EMBL" id="AOMD01000030">
    <property type="protein sequence ID" value="EMA43426.1"/>
    <property type="molecule type" value="Genomic_DNA"/>
</dbReference>
<dbReference type="PATRIC" id="fig|1227455.4.peg.3189"/>
<organism evidence="1 2">
    <name type="scientific">Halococcus saccharolyticus DSM 5350</name>
    <dbReference type="NCBI Taxonomy" id="1227455"/>
    <lineage>
        <taxon>Archaea</taxon>
        <taxon>Methanobacteriati</taxon>
        <taxon>Methanobacteriota</taxon>
        <taxon>Stenosarchaea group</taxon>
        <taxon>Halobacteria</taxon>
        <taxon>Halobacteriales</taxon>
        <taxon>Halococcaceae</taxon>
        <taxon>Halococcus</taxon>
    </lineage>
</organism>
<accession>M0MCF0</accession>
<sequence length="160" mass="18665">MKFKIVPEPRDAAFVAEAQRALPLVPGNENDCCARLVERTDLDAREVAREWITFLRALGLAEETESGYRRLRRDPASEELADAFRERVFGAEAVLSVLDAADESLGVEAVYERFREEVPNWERYRRTDWDEEWRERVERLLDWAVVFDLAERVDGAYRTV</sequence>
<dbReference type="Proteomes" id="UP000011669">
    <property type="component" value="Unassembled WGS sequence"/>
</dbReference>
<keyword evidence="2" id="KW-1185">Reference proteome</keyword>
<evidence type="ECO:0000313" key="2">
    <source>
        <dbReference type="Proteomes" id="UP000011669"/>
    </source>
</evidence>
<dbReference type="AlphaFoldDB" id="M0MCF0"/>
<name>M0MCF0_9EURY</name>
<dbReference type="OrthoDB" id="170219at2157"/>
<evidence type="ECO:0000313" key="1">
    <source>
        <dbReference type="EMBL" id="EMA43426.1"/>
    </source>
</evidence>
<reference evidence="1 2" key="1">
    <citation type="journal article" date="2014" name="PLoS Genet.">
        <title>Phylogenetically driven sequencing of extremely halophilic archaea reveals strategies for static and dynamic osmo-response.</title>
        <authorList>
            <person name="Becker E.A."/>
            <person name="Seitzer P.M."/>
            <person name="Tritt A."/>
            <person name="Larsen D."/>
            <person name="Krusor M."/>
            <person name="Yao A.I."/>
            <person name="Wu D."/>
            <person name="Madern D."/>
            <person name="Eisen J.A."/>
            <person name="Darling A.E."/>
            <person name="Facciotti M.T."/>
        </authorList>
    </citation>
    <scope>NUCLEOTIDE SEQUENCE [LARGE SCALE GENOMIC DNA]</scope>
    <source>
        <strain evidence="1 2">DSM 5350</strain>
    </source>
</reference>
<gene>
    <name evidence="1" type="ORF">C449_15667</name>
</gene>